<dbReference type="Pfam" id="PF21948">
    <property type="entry name" value="LplA-B_cat"/>
    <property type="match status" value="1"/>
</dbReference>
<dbReference type="PROSITE" id="PS51733">
    <property type="entry name" value="BPL_LPL_CATALYTIC"/>
    <property type="match status" value="1"/>
</dbReference>
<organism evidence="3 4">
    <name type="scientific">Bifidobacterium dolichotidis</name>
    <dbReference type="NCBI Taxonomy" id="2306976"/>
    <lineage>
        <taxon>Bacteria</taxon>
        <taxon>Bacillati</taxon>
        <taxon>Actinomycetota</taxon>
        <taxon>Actinomycetes</taxon>
        <taxon>Bifidobacteriales</taxon>
        <taxon>Bifidobacteriaceae</taxon>
        <taxon>Bifidobacterium</taxon>
    </lineage>
</organism>
<dbReference type="Proteomes" id="UP000287609">
    <property type="component" value="Unassembled WGS sequence"/>
</dbReference>
<dbReference type="SUPFAM" id="SSF55681">
    <property type="entry name" value="Class II aaRS and biotin synthetases"/>
    <property type="match status" value="1"/>
</dbReference>
<dbReference type="CDD" id="cd16443">
    <property type="entry name" value="LplA"/>
    <property type="match status" value="1"/>
</dbReference>
<name>A0A430FRQ1_9BIFI</name>
<dbReference type="OrthoDB" id="9788148at2"/>
<evidence type="ECO:0000259" key="2">
    <source>
        <dbReference type="PROSITE" id="PS51733"/>
    </source>
</evidence>
<dbReference type="PANTHER" id="PTHR43679">
    <property type="entry name" value="OCTANOYLTRANSFERASE LIPM-RELATED"/>
    <property type="match status" value="1"/>
</dbReference>
<comment type="caution">
    <text evidence="3">The sequence shown here is derived from an EMBL/GenBank/DDBJ whole genome shotgun (WGS) entry which is preliminary data.</text>
</comment>
<dbReference type="AlphaFoldDB" id="A0A430FRQ1"/>
<evidence type="ECO:0000313" key="3">
    <source>
        <dbReference type="EMBL" id="RSX55548.1"/>
    </source>
</evidence>
<dbReference type="InterPro" id="IPR045864">
    <property type="entry name" value="aa-tRNA-synth_II/BPL/LPL"/>
</dbReference>
<feature type="domain" description="BPL/LPL catalytic" evidence="2">
    <location>
        <begin position="210"/>
        <end position="405"/>
    </location>
</feature>
<keyword evidence="3" id="KW-0436">Ligase</keyword>
<feature type="region of interest" description="Disordered" evidence="1">
    <location>
        <begin position="60"/>
        <end position="90"/>
    </location>
</feature>
<reference evidence="3 4" key="1">
    <citation type="submission" date="2018-09" db="EMBL/GenBank/DDBJ databases">
        <title>Characterization of the phylogenetic diversity of five novel species belonging to the genus Bifidobacterium.</title>
        <authorList>
            <person name="Lugli G.A."/>
            <person name="Duranti S."/>
            <person name="Milani C."/>
        </authorList>
    </citation>
    <scope>NUCLEOTIDE SEQUENCE [LARGE SCALE GENOMIC DNA]</scope>
    <source>
        <strain evidence="3 4">2036B</strain>
    </source>
</reference>
<gene>
    <name evidence="3" type="ORF">D2E26_0111</name>
</gene>
<keyword evidence="4" id="KW-1185">Reference proteome</keyword>
<protein>
    <submittedName>
        <fullName evidence="3">Ligase</fullName>
    </submittedName>
</protein>
<sequence length="413" mass="45851">MQGQAEAKQVGGKMVRVRIDEHDHVHIDGDYFLDREPDSPDHNSIRLAEQALAQLVPVAQQQCSQQPLDQPSDQLSDQQSDQLSDQQLDQHQFAQQQFDQQRLEQQAAQTIAPILHNVDYPQIIGVDETTIAHAFVEAIVMALDLDYDESGQAYTSLPISNDLSSSMSESVIRAKWRELGKLRLEIFIDTPRAGVDEMQMDEQQVALTAADGRPRLRFWQWKEPTIVVGKYQNIASEVNEQAARDHGFTIVRRATGGGAMVIEPQRTITYSLVTPLSWSESLTADQTFNLCDAFAVAALRQIGLTVGFTGLNDIASPHGKIGGAAERKYPQSSSSVQHGVLLHHTTMAYSIDADLMSEVLQTSIIKMMDKGVHSARRRVDPIVGQISLSREAVVDVLAKTAELWAFSQPDSER</sequence>
<evidence type="ECO:0000313" key="4">
    <source>
        <dbReference type="Proteomes" id="UP000287609"/>
    </source>
</evidence>
<dbReference type="InterPro" id="IPR004143">
    <property type="entry name" value="BPL_LPL_catalytic"/>
</dbReference>
<dbReference type="PANTHER" id="PTHR43679:SF2">
    <property type="entry name" value="OCTANOYL-[GCVH]:PROTEIN N-OCTANOYLTRANSFERASE"/>
    <property type="match status" value="1"/>
</dbReference>
<accession>A0A430FRQ1</accession>
<evidence type="ECO:0000256" key="1">
    <source>
        <dbReference type="SAM" id="MobiDB-lite"/>
    </source>
</evidence>
<dbReference type="Gene3D" id="3.30.930.10">
    <property type="entry name" value="Bira Bifunctional Protein, Domain 2"/>
    <property type="match status" value="1"/>
</dbReference>
<dbReference type="EMBL" id="QXGM01000001">
    <property type="protein sequence ID" value="RSX55548.1"/>
    <property type="molecule type" value="Genomic_DNA"/>
</dbReference>
<dbReference type="RefSeq" id="WP_125962774.1">
    <property type="nucleotide sequence ID" value="NZ_QXGM01000001.1"/>
</dbReference>
<dbReference type="GO" id="GO:0016874">
    <property type="term" value="F:ligase activity"/>
    <property type="evidence" value="ECO:0007669"/>
    <property type="project" value="UniProtKB-KW"/>
</dbReference>
<proteinExistence type="predicted"/>
<dbReference type="InterPro" id="IPR050664">
    <property type="entry name" value="Octanoyltrans_LipM/LipL"/>
</dbReference>